<dbReference type="Proteomes" id="UP001153737">
    <property type="component" value="Chromosome 10"/>
</dbReference>
<dbReference type="GO" id="GO:0003735">
    <property type="term" value="F:structural constituent of ribosome"/>
    <property type="evidence" value="ECO:0007669"/>
    <property type="project" value="TreeGrafter"/>
</dbReference>
<accession>A0A9P0GKN1</accession>
<dbReference type="InterPro" id="IPR019374">
    <property type="entry name" value="Ribosomal_mS22"/>
</dbReference>
<dbReference type="OrthoDB" id="10052321at2759"/>
<evidence type="ECO:0008006" key="3">
    <source>
        <dbReference type="Google" id="ProtNLM"/>
    </source>
</evidence>
<dbReference type="GO" id="GO:0005763">
    <property type="term" value="C:mitochondrial small ribosomal subunit"/>
    <property type="evidence" value="ECO:0007669"/>
    <property type="project" value="TreeGrafter"/>
</dbReference>
<sequence length="346" mass="40457">MAALRHISRKLFYNFKPESKLKSETCAICIRLLNYSAIEYDEKHDPAPVFFNKDIQSLLKTLTRVDLAKVNRRRKLGTKKLEDPEYKFMTDEQLHQAIEKAKKNTEELLQIPPVVALRKPTSRVLSKDPALQGLEKSRMVFTDITFGVKDIERLIVVREPDGTLQEVDWEMRNRINQTYFPSTDRYIKPPKMFFGEYFESLLNRKEYEFVLDRACTQFEPNDPTYQRVVSITYQHVNDNDGFEILRSTRHFGALTFFLVWHKSIDNLMSELIETAHIEEADKLLELFTKVHGISFEGSQELDRIEDYIKKVSSKKAVLELGVQAYKDLAKRREELDTGIETAHGLR</sequence>
<reference evidence="1" key="1">
    <citation type="submission" date="2022-01" db="EMBL/GenBank/DDBJ databases">
        <authorList>
            <person name="King R."/>
        </authorList>
    </citation>
    <scope>NUCLEOTIDE SEQUENCE</scope>
</reference>
<evidence type="ECO:0000313" key="2">
    <source>
        <dbReference type="Proteomes" id="UP001153737"/>
    </source>
</evidence>
<dbReference type="Pfam" id="PF10245">
    <property type="entry name" value="MRP-S22"/>
    <property type="match status" value="1"/>
</dbReference>
<gene>
    <name evidence="1" type="ORF">PHAECO_LOCUS1653</name>
</gene>
<organism evidence="1 2">
    <name type="scientific">Phaedon cochleariae</name>
    <name type="common">Mustard beetle</name>
    <dbReference type="NCBI Taxonomy" id="80249"/>
    <lineage>
        <taxon>Eukaryota</taxon>
        <taxon>Metazoa</taxon>
        <taxon>Ecdysozoa</taxon>
        <taxon>Arthropoda</taxon>
        <taxon>Hexapoda</taxon>
        <taxon>Insecta</taxon>
        <taxon>Pterygota</taxon>
        <taxon>Neoptera</taxon>
        <taxon>Endopterygota</taxon>
        <taxon>Coleoptera</taxon>
        <taxon>Polyphaga</taxon>
        <taxon>Cucujiformia</taxon>
        <taxon>Chrysomeloidea</taxon>
        <taxon>Chrysomelidae</taxon>
        <taxon>Chrysomelinae</taxon>
        <taxon>Chrysomelini</taxon>
        <taxon>Phaedon</taxon>
    </lineage>
</organism>
<reference evidence="1" key="2">
    <citation type="submission" date="2022-10" db="EMBL/GenBank/DDBJ databases">
        <authorList>
            <consortium name="ENA_rothamsted_submissions"/>
            <consortium name="culmorum"/>
            <person name="King R."/>
        </authorList>
    </citation>
    <scope>NUCLEOTIDE SEQUENCE</scope>
</reference>
<evidence type="ECO:0000313" key="1">
    <source>
        <dbReference type="EMBL" id="CAH1117963.1"/>
    </source>
</evidence>
<dbReference type="AlphaFoldDB" id="A0A9P0GKN1"/>
<dbReference type="PANTHER" id="PTHR13071:SF4">
    <property type="entry name" value="SMALL RIBOSOMAL SUBUNIT PROTEIN MS22"/>
    <property type="match status" value="1"/>
</dbReference>
<name>A0A9P0GKN1_PHACE</name>
<proteinExistence type="predicted"/>
<protein>
    <recommendedName>
        <fullName evidence="3">28S ribosomal protein S22, mitochondrial</fullName>
    </recommendedName>
</protein>
<dbReference type="EMBL" id="OU896716">
    <property type="protein sequence ID" value="CAH1117963.1"/>
    <property type="molecule type" value="Genomic_DNA"/>
</dbReference>
<dbReference type="PANTHER" id="PTHR13071">
    <property type="entry name" value="MITOCHONDRIAL 28S RIBOSOMAL PROTEIN S22"/>
    <property type="match status" value="1"/>
</dbReference>
<keyword evidence="2" id="KW-1185">Reference proteome</keyword>